<keyword evidence="8" id="KW-1185">Reference proteome</keyword>
<comment type="similarity">
    <text evidence="2">Belongs to the pectinesterase family.</text>
</comment>
<dbReference type="UniPathway" id="UPA00545">
    <property type="reaction ID" value="UER00823"/>
</dbReference>
<dbReference type="AlphaFoldDB" id="A0A6A3ALM6"/>
<organism evidence="7 8">
    <name type="scientific">Hibiscus syriacus</name>
    <name type="common">Rose of Sharon</name>
    <dbReference type="NCBI Taxonomy" id="106335"/>
    <lineage>
        <taxon>Eukaryota</taxon>
        <taxon>Viridiplantae</taxon>
        <taxon>Streptophyta</taxon>
        <taxon>Embryophyta</taxon>
        <taxon>Tracheophyta</taxon>
        <taxon>Spermatophyta</taxon>
        <taxon>Magnoliopsida</taxon>
        <taxon>eudicotyledons</taxon>
        <taxon>Gunneridae</taxon>
        <taxon>Pentapetalae</taxon>
        <taxon>rosids</taxon>
        <taxon>malvids</taxon>
        <taxon>Malvales</taxon>
        <taxon>Malvaceae</taxon>
        <taxon>Malvoideae</taxon>
        <taxon>Hibiscus</taxon>
    </lineage>
</organism>
<comment type="pathway">
    <text evidence="1">Glycan metabolism; pectin degradation; 2-dehydro-3-deoxy-D-gluconate from pectin: step 1/5.</text>
</comment>
<proteinExistence type="inferred from homology"/>
<accession>A0A6A3ALM6</accession>
<dbReference type="GO" id="GO:0045490">
    <property type="term" value="P:pectin catabolic process"/>
    <property type="evidence" value="ECO:0007669"/>
    <property type="project" value="UniProtKB-UniPathway"/>
</dbReference>
<evidence type="ECO:0000256" key="4">
    <source>
        <dbReference type="ARBA" id="ARBA00022801"/>
    </source>
</evidence>
<name>A0A6A3ALM6_HIBSY</name>
<evidence type="ECO:0000256" key="3">
    <source>
        <dbReference type="ARBA" id="ARBA00013229"/>
    </source>
</evidence>
<dbReference type="Gene3D" id="2.160.20.10">
    <property type="entry name" value="Single-stranded right-handed beta-helix, Pectin lyase-like"/>
    <property type="match status" value="2"/>
</dbReference>
<dbReference type="PANTHER" id="PTHR31321">
    <property type="entry name" value="ACYL-COA THIOESTER HYDROLASE YBHC-RELATED"/>
    <property type="match status" value="1"/>
</dbReference>
<evidence type="ECO:0000313" key="7">
    <source>
        <dbReference type="EMBL" id="KAE8704307.1"/>
    </source>
</evidence>
<dbReference type="PANTHER" id="PTHR31321:SF31">
    <property type="entry name" value="PECTINESTERASE QRT1"/>
    <property type="match status" value="1"/>
</dbReference>
<evidence type="ECO:0000313" key="8">
    <source>
        <dbReference type="Proteomes" id="UP000436088"/>
    </source>
</evidence>
<evidence type="ECO:0000256" key="2">
    <source>
        <dbReference type="ARBA" id="ARBA00008891"/>
    </source>
</evidence>
<keyword evidence="4" id="KW-0378">Hydrolase</keyword>
<evidence type="ECO:0000256" key="1">
    <source>
        <dbReference type="ARBA" id="ARBA00005184"/>
    </source>
</evidence>
<dbReference type="EC" id="3.1.1.11" evidence="3"/>
<dbReference type="Proteomes" id="UP000436088">
    <property type="component" value="Unassembled WGS sequence"/>
</dbReference>
<dbReference type="EMBL" id="VEPZ02000994">
    <property type="protein sequence ID" value="KAE8704307.1"/>
    <property type="molecule type" value="Genomic_DNA"/>
</dbReference>
<evidence type="ECO:0000256" key="5">
    <source>
        <dbReference type="ARBA" id="ARBA00023085"/>
    </source>
</evidence>
<reference evidence="7" key="1">
    <citation type="submission" date="2019-09" db="EMBL/GenBank/DDBJ databases">
        <title>Draft genome information of white flower Hibiscus syriacus.</title>
        <authorList>
            <person name="Kim Y.-M."/>
        </authorList>
    </citation>
    <scope>NUCLEOTIDE SEQUENCE [LARGE SCALE GENOMIC DNA]</scope>
    <source>
        <strain evidence="7">YM2019G1</strain>
    </source>
</reference>
<protein>
    <recommendedName>
        <fullName evidence="3">pectinesterase</fullName>
        <ecNumber evidence="3">3.1.1.11</ecNumber>
    </recommendedName>
</protein>
<keyword evidence="5" id="KW-0063">Aspartyl esterase</keyword>
<dbReference type="InterPro" id="IPR000070">
    <property type="entry name" value="Pectinesterase_cat"/>
</dbReference>
<comment type="caution">
    <text evidence="7">The sequence shown here is derived from an EMBL/GenBank/DDBJ whole genome shotgun (WGS) entry which is preliminary data.</text>
</comment>
<dbReference type="InterPro" id="IPR011050">
    <property type="entry name" value="Pectin_lyase_fold/virulence"/>
</dbReference>
<gene>
    <name evidence="7" type="ORF">F3Y22_tig00110458pilonHSYRG00468</name>
</gene>
<evidence type="ECO:0000259" key="6">
    <source>
        <dbReference type="Pfam" id="PF01095"/>
    </source>
</evidence>
<sequence>MQAVALRISGAKAMFYKVKVAGTRDTLLDETGSHYFHQPHIRGSVDFIFAHRRDDTGFSFVNCKINGTGRIYLGRAWGNYSRAIYSNCYFENINPAGWTDWNGKQQCL</sequence>
<feature type="domain" description="Pectinesterase catalytic" evidence="6">
    <location>
        <begin position="52"/>
        <end position="105"/>
    </location>
</feature>
<dbReference type="SUPFAM" id="SSF51126">
    <property type="entry name" value="Pectin lyase-like"/>
    <property type="match status" value="1"/>
</dbReference>
<feature type="domain" description="Pectinesterase catalytic" evidence="6">
    <location>
        <begin position="2"/>
        <end position="50"/>
    </location>
</feature>
<dbReference type="GO" id="GO:0042545">
    <property type="term" value="P:cell wall modification"/>
    <property type="evidence" value="ECO:0007669"/>
    <property type="project" value="InterPro"/>
</dbReference>
<dbReference type="InterPro" id="IPR012334">
    <property type="entry name" value="Pectin_lyas_fold"/>
</dbReference>
<dbReference type="GO" id="GO:0030599">
    <property type="term" value="F:pectinesterase activity"/>
    <property type="evidence" value="ECO:0007669"/>
    <property type="project" value="UniProtKB-EC"/>
</dbReference>
<dbReference type="Pfam" id="PF01095">
    <property type="entry name" value="Pectinesterase"/>
    <property type="match status" value="2"/>
</dbReference>